<comment type="caution">
    <text evidence="1">The sequence shown here is derived from an EMBL/GenBank/DDBJ whole genome shotgun (WGS) entry which is preliminary data.</text>
</comment>
<evidence type="ECO:0000313" key="1">
    <source>
        <dbReference type="EMBL" id="OEL32765.1"/>
    </source>
</evidence>
<dbReference type="OrthoDB" id="693836at2759"/>
<dbReference type="Gene3D" id="2.80.10.50">
    <property type="match status" value="1"/>
</dbReference>
<keyword evidence="2" id="KW-1185">Reference proteome</keyword>
<gene>
    <name evidence="1" type="ORF">BAE44_0006217</name>
</gene>
<dbReference type="STRING" id="888268.A0A1E5W640"/>
<dbReference type="Proteomes" id="UP000095767">
    <property type="component" value="Unassembled WGS sequence"/>
</dbReference>
<dbReference type="EMBL" id="LWDX02020435">
    <property type="protein sequence ID" value="OEL32765.1"/>
    <property type="molecule type" value="Genomic_DNA"/>
</dbReference>
<dbReference type="InterPro" id="IPR008999">
    <property type="entry name" value="Actin-crosslinking"/>
</dbReference>
<dbReference type="AlphaFoldDB" id="A0A1E5W640"/>
<dbReference type="PANTHER" id="PTHR31205">
    <property type="entry name" value="ACTIN CROSS-LINKING PROTEIN (DUF569)"/>
    <property type="match status" value="1"/>
</dbReference>
<accession>A0A1E5W640</accession>
<evidence type="ECO:0008006" key="3">
    <source>
        <dbReference type="Google" id="ProtNLM"/>
    </source>
</evidence>
<evidence type="ECO:0000313" key="2">
    <source>
        <dbReference type="Proteomes" id="UP000095767"/>
    </source>
</evidence>
<proteinExistence type="predicted"/>
<reference evidence="1 2" key="1">
    <citation type="submission" date="2016-09" db="EMBL/GenBank/DDBJ databases">
        <title>The draft genome of Dichanthelium oligosanthes: A C3 panicoid grass species.</title>
        <authorList>
            <person name="Studer A.J."/>
            <person name="Schnable J.C."/>
            <person name="Brutnell T.P."/>
        </authorList>
    </citation>
    <scope>NUCLEOTIDE SEQUENCE [LARGE SCALE GENOMIC DNA]</scope>
    <source>
        <strain evidence="2">cv. Kellogg 1175</strain>
        <tissue evidence="1">Leaf</tissue>
    </source>
</reference>
<name>A0A1E5W640_9POAL</name>
<dbReference type="SUPFAM" id="SSF50405">
    <property type="entry name" value="Actin-crosslinking proteins"/>
    <property type="match status" value="1"/>
</dbReference>
<dbReference type="PANTHER" id="PTHR31205:SF3">
    <property type="entry name" value="OS06G0161100 PROTEIN"/>
    <property type="match status" value="1"/>
</dbReference>
<protein>
    <recommendedName>
        <fullName evidence="3">DUF569 domain-containing protein</fullName>
    </recommendedName>
</protein>
<sequence length="70" mass="7848">MELFPDRAHVRLQNRVRGTFLHADQDGVGVSLSWCRASLNTAWQVHRVQRGGNDYVLHSAAYGRCLAVSP</sequence>
<organism evidence="1 2">
    <name type="scientific">Dichanthelium oligosanthes</name>
    <dbReference type="NCBI Taxonomy" id="888268"/>
    <lineage>
        <taxon>Eukaryota</taxon>
        <taxon>Viridiplantae</taxon>
        <taxon>Streptophyta</taxon>
        <taxon>Embryophyta</taxon>
        <taxon>Tracheophyta</taxon>
        <taxon>Spermatophyta</taxon>
        <taxon>Magnoliopsida</taxon>
        <taxon>Liliopsida</taxon>
        <taxon>Poales</taxon>
        <taxon>Poaceae</taxon>
        <taxon>PACMAD clade</taxon>
        <taxon>Panicoideae</taxon>
        <taxon>Panicodae</taxon>
        <taxon>Paniceae</taxon>
        <taxon>Dichantheliinae</taxon>
        <taxon>Dichanthelium</taxon>
    </lineage>
</organism>